<dbReference type="AlphaFoldDB" id="A0A1C3XN16"/>
<gene>
    <name evidence="1" type="ORF">GA0061099_10653</name>
</gene>
<dbReference type="Proteomes" id="UP000183174">
    <property type="component" value="Unassembled WGS sequence"/>
</dbReference>
<protein>
    <submittedName>
        <fullName evidence="1">Uncharacterized protein</fullName>
    </submittedName>
</protein>
<proteinExistence type="predicted"/>
<accession>A0A1C3XN16</accession>
<sequence length="58" mass="6453">MAELDEAYESIERLSARCHIAVTALRRIKSLGEKNVPKYAQEIAVEALARLDQPDAAK</sequence>
<name>A0A1C3XN16_9BRAD</name>
<organism evidence="1 2">
    <name type="scientific">Bradyrhizobium yuanmingense</name>
    <dbReference type="NCBI Taxonomy" id="108015"/>
    <lineage>
        <taxon>Bacteria</taxon>
        <taxon>Pseudomonadati</taxon>
        <taxon>Pseudomonadota</taxon>
        <taxon>Alphaproteobacteria</taxon>
        <taxon>Hyphomicrobiales</taxon>
        <taxon>Nitrobacteraceae</taxon>
        <taxon>Bradyrhizobium</taxon>
    </lineage>
</organism>
<reference evidence="1 2" key="1">
    <citation type="submission" date="2016-08" db="EMBL/GenBank/DDBJ databases">
        <authorList>
            <person name="Seilhamer J.J."/>
        </authorList>
    </citation>
    <scope>NUCLEOTIDE SEQUENCE [LARGE SCALE GENOMIC DNA]</scope>
    <source>
        <strain evidence="1 2">CCBAU 10071</strain>
    </source>
</reference>
<evidence type="ECO:0000313" key="2">
    <source>
        <dbReference type="Proteomes" id="UP000183174"/>
    </source>
</evidence>
<dbReference type="RefSeq" id="WP_158644900.1">
    <property type="nucleotide sequence ID" value="NZ_FMAE01000065.1"/>
</dbReference>
<evidence type="ECO:0000313" key="1">
    <source>
        <dbReference type="EMBL" id="SCB53446.1"/>
    </source>
</evidence>
<dbReference type="EMBL" id="FMAE01000065">
    <property type="protein sequence ID" value="SCB53446.1"/>
    <property type="molecule type" value="Genomic_DNA"/>
</dbReference>